<evidence type="ECO:0000313" key="6">
    <source>
        <dbReference type="EMBL" id="MDO7877563.1"/>
    </source>
</evidence>
<evidence type="ECO:0000313" key="7">
    <source>
        <dbReference type="Proteomes" id="UP001176429"/>
    </source>
</evidence>
<evidence type="ECO:0000259" key="5">
    <source>
        <dbReference type="PROSITE" id="PS01124"/>
    </source>
</evidence>
<evidence type="ECO:0000256" key="1">
    <source>
        <dbReference type="ARBA" id="ARBA00023015"/>
    </source>
</evidence>
<sequence>MLLSSSSATTTGRPLPLDQPPPAGWPRPKVVRLARLRALAELLLPNSALTPADLAAAVHLSERSFYRYLRELTGHTPAGFVRELRLLRARQLLQAGAPDTVAAVAYAVGFVNAAHFGRAYTRRFGYPPGRERDADGPG</sequence>
<dbReference type="RefSeq" id="WP_305009003.1">
    <property type="nucleotide sequence ID" value="NZ_JAUQSY010000022.1"/>
</dbReference>
<name>A0ABT9BH15_9BACT</name>
<dbReference type="PROSITE" id="PS01124">
    <property type="entry name" value="HTH_ARAC_FAMILY_2"/>
    <property type="match status" value="1"/>
</dbReference>
<keyword evidence="2" id="KW-0238">DNA-binding</keyword>
<feature type="compositionally biased region" description="Polar residues" evidence="4">
    <location>
        <begin position="1"/>
        <end position="12"/>
    </location>
</feature>
<feature type="region of interest" description="Disordered" evidence="4">
    <location>
        <begin position="1"/>
        <end position="23"/>
    </location>
</feature>
<dbReference type="Proteomes" id="UP001176429">
    <property type="component" value="Unassembled WGS sequence"/>
</dbReference>
<dbReference type="InterPro" id="IPR018062">
    <property type="entry name" value="HTH_AraC-typ_CS"/>
</dbReference>
<dbReference type="PROSITE" id="PS00041">
    <property type="entry name" value="HTH_ARAC_FAMILY_1"/>
    <property type="match status" value="1"/>
</dbReference>
<dbReference type="SUPFAM" id="SSF46689">
    <property type="entry name" value="Homeodomain-like"/>
    <property type="match status" value="2"/>
</dbReference>
<dbReference type="EMBL" id="JAUQSY010000022">
    <property type="protein sequence ID" value="MDO7877563.1"/>
    <property type="molecule type" value="Genomic_DNA"/>
</dbReference>
<reference evidence="6" key="1">
    <citation type="submission" date="2023-07" db="EMBL/GenBank/DDBJ databases">
        <authorList>
            <person name="Kim M.K."/>
        </authorList>
    </citation>
    <scope>NUCLEOTIDE SEQUENCE</scope>
    <source>
        <strain evidence="6">ASUV-10-1</strain>
    </source>
</reference>
<keyword evidence="3" id="KW-0804">Transcription</keyword>
<dbReference type="InterPro" id="IPR009057">
    <property type="entry name" value="Homeodomain-like_sf"/>
</dbReference>
<keyword evidence="1" id="KW-0805">Transcription regulation</keyword>
<dbReference type="InterPro" id="IPR050204">
    <property type="entry name" value="AraC_XylS_family_regulators"/>
</dbReference>
<protein>
    <submittedName>
        <fullName evidence="6">Helix-turn-helix domain-containing protein</fullName>
    </submittedName>
</protein>
<accession>A0ABT9BH15</accession>
<evidence type="ECO:0000256" key="2">
    <source>
        <dbReference type="ARBA" id="ARBA00023125"/>
    </source>
</evidence>
<evidence type="ECO:0000256" key="4">
    <source>
        <dbReference type="SAM" id="MobiDB-lite"/>
    </source>
</evidence>
<dbReference type="InterPro" id="IPR018060">
    <property type="entry name" value="HTH_AraC"/>
</dbReference>
<dbReference type="SMART" id="SM00342">
    <property type="entry name" value="HTH_ARAC"/>
    <property type="match status" value="1"/>
</dbReference>
<gene>
    <name evidence="6" type="ORF">Q5H93_22685</name>
</gene>
<proteinExistence type="predicted"/>
<dbReference type="Gene3D" id="1.10.10.60">
    <property type="entry name" value="Homeodomain-like"/>
    <property type="match status" value="1"/>
</dbReference>
<keyword evidence="7" id="KW-1185">Reference proteome</keyword>
<comment type="caution">
    <text evidence="6">The sequence shown here is derived from an EMBL/GenBank/DDBJ whole genome shotgun (WGS) entry which is preliminary data.</text>
</comment>
<dbReference type="Pfam" id="PF12833">
    <property type="entry name" value="HTH_18"/>
    <property type="match status" value="1"/>
</dbReference>
<evidence type="ECO:0000256" key="3">
    <source>
        <dbReference type="ARBA" id="ARBA00023163"/>
    </source>
</evidence>
<organism evidence="6 7">
    <name type="scientific">Hymenobacter aranciens</name>
    <dbReference type="NCBI Taxonomy" id="3063996"/>
    <lineage>
        <taxon>Bacteria</taxon>
        <taxon>Pseudomonadati</taxon>
        <taxon>Bacteroidota</taxon>
        <taxon>Cytophagia</taxon>
        <taxon>Cytophagales</taxon>
        <taxon>Hymenobacteraceae</taxon>
        <taxon>Hymenobacter</taxon>
    </lineage>
</organism>
<feature type="domain" description="HTH araC/xylS-type" evidence="5">
    <location>
        <begin position="34"/>
        <end position="134"/>
    </location>
</feature>
<dbReference type="PANTHER" id="PTHR46796">
    <property type="entry name" value="HTH-TYPE TRANSCRIPTIONAL ACTIVATOR RHAS-RELATED"/>
    <property type="match status" value="1"/>
</dbReference>